<gene>
    <name evidence="2" type="primary">LOC142175884</name>
</gene>
<evidence type="ECO:0000313" key="1">
    <source>
        <dbReference type="Proteomes" id="UP000790787"/>
    </source>
</evidence>
<organism evidence="1 2">
    <name type="scientific">Nicotiana tabacum</name>
    <name type="common">Common tobacco</name>
    <dbReference type="NCBI Taxonomy" id="4097"/>
    <lineage>
        <taxon>Eukaryota</taxon>
        <taxon>Viridiplantae</taxon>
        <taxon>Streptophyta</taxon>
        <taxon>Embryophyta</taxon>
        <taxon>Tracheophyta</taxon>
        <taxon>Spermatophyta</taxon>
        <taxon>Magnoliopsida</taxon>
        <taxon>eudicotyledons</taxon>
        <taxon>Gunneridae</taxon>
        <taxon>Pentapetalae</taxon>
        <taxon>asterids</taxon>
        <taxon>lamiids</taxon>
        <taxon>Solanales</taxon>
        <taxon>Solanaceae</taxon>
        <taxon>Nicotianoideae</taxon>
        <taxon>Nicotianeae</taxon>
        <taxon>Nicotiana</taxon>
    </lineage>
</organism>
<keyword evidence="1" id="KW-1185">Reference proteome</keyword>
<accession>A0AC58TP40</accession>
<dbReference type="RefSeq" id="XP_075098992.1">
    <property type="nucleotide sequence ID" value="XM_075242891.1"/>
</dbReference>
<evidence type="ECO:0000313" key="2">
    <source>
        <dbReference type="RefSeq" id="XP_075098992.1"/>
    </source>
</evidence>
<reference evidence="1" key="1">
    <citation type="journal article" date="2014" name="Nat. Commun.">
        <title>The tobacco genome sequence and its comparison with those of tomato and potato.</title>
        <authorList>
            <person name="Sierro N."/>
            <person name="Battey J.N."/>
            <person name="Ouadi S."/>
            <person name="Bakaher N."/>
            <person name="Bovet L."/>
            <person name="Willig A."/>
            <person name="Goepfert S."/>
            <person name="Peitsch M.C."/>
            <person name="Ivanov N.V."/>
        </authorList>
    </citation>
    <scope>NUCLEOTIDE SEQUENCE [LARGE SCALE GENOMIC DNA]</scope>
</reference>
<protein>
    <submittedName>
        <fullName evidence="2">Uncharacterized protein LOC142175884</fullName>
    </submittedName>
</protein>
<dbReference type="Proteomes" id="UP000790787">
    <property type="component" value="Chromosome 22"/>
</dbReference>
<sequence>MEQYLPKLKTTKVLWKFPEAGWINVNTDRASRGNPGRSAIGFTLRNEEGDVMYASGKEIAEGTNTETEAKAVVEALRYCIENDYILIDLHTDSMIVKKAIEGEWSVPWSIAREVEEIKQPMTRSNITISHTLREGNRLADHLANYALDVGPIECTCVWRFGYTRKEDSER</sequence>
<reference evidence="2" key="2">
    <citation type="submission" date="2025-08" db="UniProtKB">
        <authorList>
            <consortium name="RefSeq"/>
        </authorList>
    </citation>
    <scope>IDENTIFICATION</scope>
    <source>
        <tissue evidence="2">Leaf</tissue>
    </source>
</reference>
<name>A0AC58TP40_TOBAC</name>
<proteinExistence type="predicted"/>